<evidence type="ECO:0000256" key="3">
    <source>
        <dbReference type="ARBA" id="ARBA00022679"/>
    </source>
</evidence>
<dbReference type="InterPro" id="IPR012341">
    <property type="entry name" value="6hp_glycosidase-like_sf"/>
</dbReference>
<feature type="domain" description="Glycoside hydrolase family 65 central catalytic" evidence="8">
    <location>
        <begin position="346"/>
        <end position="562"/>
    </location>
</feature>
<organism evidence="11 12">
    <name type="scientific">Streptomyces diastatochromogenes</name>
    <dbReference type="NCBI Taxonomy" id="42236"/>
    <lineage>
        <taxon>Bacteria</taxon>
        <taxon>Bacillati</taxon>
        <taxon>Actinomycetota</taxon>
        <taxon>Actinomycetes</taxon>
        <taxon>Kitasatosporales</taxon>
        <taxon>Streptomycetaceae</taxon>
        <taxon>Streptomyces</taxon>
    </lineage>
</organism>
<dbReference type="GO" id="GO:0016757">
    <property type="term" value="F:glycosyltransferase activity"/>
    <property type="evidence" value="ECO:0007669"/>
    <property type="project" value="UniProtKB-KW"/>
</dbReference>
<dbReference type="InterPro" id="IPR037018">
    <property type="entry name" value="GH65_N"/>
</dbReference>
<feature type="signal peptide" evidence="6">
    <location>
        <begin position="1"/>
        <end position="24"/>
    </location>
</feature>
<dbReference type="SUPFAM" id="SSF48208">
    <property type="entry name" value="Six-hairpin glycosidases"/>
    <property type="match status" value="1"/>
</dbReference>
<keyword evidence="3" id="KW-0808">Transferase</keyword>
<dbReference type="PANTHER" id="PTHR11051">
    <property type="entry name" value="GLYCOSYL HYDROLASE-RELATED"/>
    <property type="match status" value="1"/>
</dbReference>
<evidence type="ECO:0000313" key="12">
    <source>
        <dbReference type="Proteomes" id="UP000215483"/>
    </source>
</evidence>
<dbReference type="Gene3D" id="2.60.120.260">
    <property type="entry name" value="Galactose-binding domain-like"/>
    <property type="match status" value="1"/>
</dbReference>
<dbReference type="GO" id="GO:0005993">
    <property type="term" value="P:trehalose catabolic process"/>
    <property type="evidence" value="ECO:0007669"/>
    <property type="project" value="TreeGrafter"/>
</dbReference>
<dbReference type="PANTHER" id="PTHR11051:SF8">
    <property type="entry name" value="PROTEIN-GLUCOSYLGALACTOSYLHYDROXYLYSINE GLUCOSIDASE"/>
    <property type="match status" value="1"/>
</dbReference>
<dbReference type="Pfam" id="PF03632">
    <property type="entry name" value="Glyco_hydro_65m"/>
    <property type="match status" value="1"/>
</dbReference>
<accession>A0A233SRH0</accession>
<keyword evidence="4" id="KW-0326">Glycosidase</keyword>
<keyword evidence="2" id="KW-0328">Glycosyltransferase</keyword>
<dbReference type="Pfam" id="PF03636">
    <property type="entry name" value="Glyco_hydro_65N"/>
    <property type="match status" value="1"/>
</dbReference>
<dbReference type="AlphaFoldDB" id="A0A233SRH0"/>
<dbReference type="PIRSF" id="PIRSF036289">
    <property type="entry name" value="Glycosyl_hydrolase_malt_phosph"/>
    <property type="match status" value="1"/>
</dbReference>
<dbReference type="Pfam" id="PF03633">
    <property type="entry name" value="Glyco_hydro_65C"/>
    <property type="match status" value="1"/>
</dbReference>
<dbReference type="Gene3D" id="2.60.420.10">
    <property type="entry name" value="Maltose phosphorylase, domain 3"/>
    <property type="match status" value="1"/>
</dbReference>
<dbReference type="Proteomes" id="UP000215483">
    <property type="component" value="Unassembled WGS sequence"/>
</dbReference>
<dbReference type="InterPro" id="IPR000421">
    <property type="entry name" value="FA58C"/>
</dbReference>
<evidence type="ECO:0000259" key="9">
    <source>
        <dbReference type="Pfam" id="PF03633"/>
    </source>
</evidence>
<comment type="caution">
    <text evidence="11">The sequence shown here is derived from an EMBL/GenBank/DDBJ whole genome shotgun (WGS) entry which is preliminary data.</text>
</comment>
<gene>
    <name evidence="11" type="ORF">BEK98_05050</name>
</gene>
<feature type="domain" description="Glycoside hydrolase family 65 C-terminal" evidence="9">
    <location>
        <begin position="684"/>
        <end position="747"/>
    </location>
</feature>
<evidence type="ECO:0000259" key="7">
    <source>
        <dbReference type="Pfam" id="PF00754"/>
    </source>
</evidence>
<dbReference type="SUPFAM" id="SSF74650">
    <property type="entry name" value="Galactose mutarotase-like"/>
    <property type="match status" value="1"/>
</dbReference>
<evidence type="ECO:0000256" key="6">
    <source>
        <dbReference type="SAM" id="SignalP"/>
    </source>
</evidence>
<dbReference type="Pfam" id="PF00754">
    <property type="entry name" value="F5_F8_type_C"/>
    <property type="match status" value="1"/>
</dbReference>
<dbReference type="Gene3D" id="2.70.98.40">
    <property type="entry name" value="Glycoside hydrolase, family 65, N-terminal domain"/>
    <property type="match status" value="1"/>
</dbReference>
<feature type="domain" description="Glycoside hydrolase family 65 N-terminal" evidence="10">
    <location>
        <begin position="54"/>
        <end position="280"/>
    </location>
</feature>
<keyword evidence="12" id="KW-1185">Reference proteome</keyword>
<comment type="similarity">
    <text evidence="1">Belongs to the glycosyl hydrolase 65 family.</text>
</comment>
<evidence type="ECO:0000256" key="5">
    <source>
        <dbReference type="PIRSR" id="PIRSR036289-50"/>
    </source>
</evidence>
<sequence length="868" mass="93057">MKNPHLIAPLLAAALLLPLPPAHAAPRSPGNGCTAPGWAPTATRIDAKDTHHPYVGNGYLAARVPPTGTGYAATGETTGWPLYTPRYDGTFVSGLYGRGPENTAGREALAALPTWTGLDVTAGGETYGARSRVGGYRQTLSLRCGYLRTSLTWTGADGRRTDLTYDVLTSRDDPHTGAVRLRVTPHWDGELTLTDRIDGRGARRVTRTGAGPVDARTIGVAFRTDGTGTDGAVASTFEAPSGRLRHRGGGKSELSASQAATLPVRSGRTYTATKYVGVDTALTSRDPRSAARAAAHRAAGRGWAALLGSHEDAWRALWDADIEVPGHPDLQLWVRSAQYGLLSSLRAGARDSIAPAGLTSDNYAGMIFWDAETWMFPSLLATRPELARPVLEYRYRTRAAAAENAAKTAVKGLFYPWTSASHGRLWSECQSWQPPHCVTQNHLQGDIALAAWQYYLSTGDRKWLRERGWPLLDGLARYWASRVTANADGSYSVEEVAGPDEYSNGVTDGAYTNAVAATALRAATDAARVLGRPAPADWRRIAGRLRIPYDPRRKVFLQYDGYDGSPIKQADTVLLVYPLEWPMPDGAAAATLDYYTARTDPDGPAMTDSVHAIDAAAIGEPGCAAYTFLRRAYQPFARGPFALFSESRGEKAGASDPLAGSPAQDFLTGKGGFLQVFTHGLTGLRLRADALHLDPTLPPQLMDGVRLSGLRWRGRTYDVGIGPETTTVRLRSGDPIPLDTPEGRLTLSGTVTLKTRRPDLVPTPDLARCRPAAATSAEPGLYPEAAVDGSPATVWSPAAERAALTVDLGREVNVGTVRPTWQKRPASSAVEVSADGRAWHRADGTAVRYVRVSVRGEAVALAELDVRA</sequence>
<dbReference type="InterPro" id="IPR008928">
    <property type="entry name" value="6-hairpin_glycosidase_sf"/>
</dbReference>
<dbReference type="OrthoDB" id="9816160at2"/>
<reference evidence="11 12" key="1">
    <citation type="submission" date="2016-07" db="EMBL/GenBank/DDBJ databases">
        <title>Draft genome of Streptomyces diastatochromogenes.</title>
        <authorList>
            <person name="Podduturi R."/>
            <person name="Lukassen M.B."/>
            <person name="Clausen N."/>
            <person name="Nielsen J.L."/>
            <person name="Jorgensen N.O."/>
        </authorList>
    </citation>
    <scope>NUCLEOTIDE SEQUENCE [LARGE SCALE GENOMIC DNA]</scope>
    <source>
        <strain evidence="11 12">DSM 40608</strain>
    </source>
</reference>
<proteinExistence type="inferred from homology"/>
<evidence type="ECO:0000259" key="8">
    <source>
        <dbReference type="Pfam" id="PF03632"/>
    </source>
</evidence>
<evidence type="ECO:0000256" key="2">
    <source>
        <dbReference type="ARBA" id="ARBA00022676"/>
    </source>
</evidence>
<name>A0A233SRH0_STRDA</name>
<dbReference type="InterPro" id="IPR017045">
    <property type="entry name" value="Malt_Pase/Glycosyl_Hdrlase"/>
</dbReference>
<evidence type="ECO:0000259" key="10">
    <source>
        <dbReference type="Pfam" id="PF03636"/>
    </source>
</evidence>
<dbReference type="RefSeq" id="WP_094215179.1">
    <property type="nucleotide sequence ID" value="NZ_MCGQ01000007.1"/>
</dbReference>
<keyword evidence="4" id="KW-0378">Hydrolase</keyword>
<feature type="active site" description="Proton donor" evidence="5">
    <location>
        <position position="501"/>
    </location>
</feature>
<dbReference type="InterPro" id="IPR008979">
    <property type="entry name" value="Galactose-bd-like_sf"/>
</dbReference>
<feature type="domain" description="F5/8 type C" evidence="7">
    <location>
        <begin position="773"/>
        <end position="844"/>
    </location>
</feature>
<dbReference type="GO" id="GO:0004555">
    <property type="term" value="F:alpha,alpha-trehalase activity"/>
    <property type="evidence" value="ECO:0007669"/>
    <property type="project" value="TreeGrafter"/>
</dbReference>
<dbReference type="SUPFAM" id="SSF49785">
    <property type="entry name" value="Galactose-binding domain-like"/>
    <property type="match status" value="1"/>
</dbReference>
<dbReference type="InterPro" id="IPR005196">
    <property type="entry name" value="Glyco_hydro_65_N"/>
</dbReference>
<evidence type="ECO:0000256" key="4">
    <source>
        <dbReference type="ARBA" id="ARBA00023295"/>
    </source>
</evidence>
<dbReference type="InterPro" id="IPR005194">
    <property type="entry name" value="Glyco_hydro_65_C"/>
</dbReference>
<protein>
    <submittedName>
        <fullName evidence="11">Haloacid dehalogenase</fullName>
    </submittedName>
</protein>
<dbReference type="GO" id="GO:0030246">
    <property type="term" value="F:carbohydrate binding"/>
    <property type="evidence" value="ECO:0007669"/>
    <property type="project" value="InterPro"/>
</dbReference>
<evidence type="ECO:0000256" key="1">
    <source>
        <dbReference type="ARBA" id="ARBA00006768"/>
    </source>
</evidence>
<evidence type="ECO:0000313" key="11">
    <source>
        <dbReference type="EMBL" id="OXY98237.1"/>
    </source>
</evidence>
<dbReference type="Gene3D" id="1.50.10.10">
    <property type="match status" value="1"/>
</dbReference>
<feature type="chain" id="PRO_5012534053" evidence="6">
    <location>
        <begin position="25"/>
        <end position="868"/>
    </location>
</feature>
<dbReference type="InterPro" id="IPR011013">
    <property type="entry name" value="Gal_mutarotase_sf_dom"/>
</dbReference>
<dbReference type="InterPro" id="IPR005195">
    <property type="entry name" value="Glyco_hydro_65_M"/>
</dbReference>
<keyword evidence="6" id="KW-0732">Signal</keyword>
<dbReference type="EMBL" id="MCGQ01000007">
    <property type="protein sequence ID" value="OXY98237.1"/>
    <property type="molecule type" value="Genomic_DNA"/>
</dbReference>